<reference evidence="4" key="3">
    <citation type="submission" date="2015-06" db="UniProtKB">
        <authorList>
            <consortium name="EnsemblProtists"/>
        </authorList>
    </citation>
    <scope>IDENTIFICATION</scope>
</reference>
<dbReference type="AlphaFoldDB" id="L1JPE4"/>
<dbReference type="Pfam" id="PF04703">
    <property type="entry name" value="FaeA"/>
    <property type="match status" value="1"/>
</dbReference>
<dbReference type="KEGG" id="gtt:GUITHDRAFT_161926"/>
<dbReference type="Proteomes" id="UP000011087">
    <property type="component" value="Unassembled WGS sequence"/>
</dbReference>
<sequence>MAWERVSALLDETRRATEEATVAMKRLKDVNTSIIGFNAGMEKLLNGVVTAAVALDLDVSKNTQKAVQEKENRSLGSDELHDDVEQDDISETAAVKLPSSSQIQEFFKEKLPKKFHTTLHLKQLEMVLRKISESSNPMKASDIASKTGIGKVQIDEYLSALTKLGEVRRGRNVVRVKANGRAILYRSIQHTSKVKKSEIEPFLAVFLGILKH</sequence>
<reference evidence="3 5" key="1">
    <citation type="journal article" date="2012" name="Nature">
        <title>Algal genomes reveal evolutionary mosaicism and the fate of nucleomorphs.</title>
        <authorList>
            <consortium name="DOE Joint Genome Institute"/>
            <person name="Curtis B.A."/>
            <person name="Tanifuji G."/>
            <person name="Burki F."/>
            <person name="Gruber A."/>
            <person name="Irimia M."/>
            <person name="Maruyama S."/>
            <person name="Arias M.C."/>
            <person name="Ball S.G."/>
            <person name="Gile G.H."/>
            <person name="Hirakawa Y."/>
            <person name="Hopkins J.F."/>
            <person name="Kuo A."/>
            <person name="Rensing S.A."/>
            <person name="Schmutz J."/>
            <person name="Symeonidi A."/>
            <person name="Elias M."/>
            <person name="Eveleigh R.J."/>
            <person name="Herman E.K."/>
            <person name="Klute M.J."/>
            <person name="Nakayama T."/>
            <person name="Obornik M."/>
            <person name="Reyes-Prieto A."/>
            <person name="Armbrust E.V."/>
            <person name="Aves S.J."/>
            <person name="Beiko R.G."/>
            <person name="Coutinho P."/>
            <person name="Dacks J.B."/>
            <person name="Durnford D.G."/>
            <person name="Fast N.M."/>
            <person name="Green B.R."/>
            <person name="Grisdale C.J."/>
            <person name="Hempel F."/>
            <person name="Henrissat B."/>
            <person name="Hoppner M.P."/>
            <person name="Ishida K."/>
            <person name="Kim E."/>
            <person name="Koreny L."/>
            <person name="Kroth P.G."/>
            <person name="Liu Y."/>
            <person name="Malik S.B."/>
            <person name="Maier U.G."/>
            <person name="McRose D."/>
            <person name="Mock T."/>
            <person name="Neilson J.A."/>
            <person name="Onodera N.T."/>
            <person name="Poole A.M."/>
            <person name="Pritham E.J."/>
            <person name="Richards T.A."/>
            <person name="Rocap G."/>
            <person name="Roy S.W."/>
            <person name="Sarai C."/>
            <person name="Schaack S."/>
            <person name="Shirato S."/>
            <person name="Slamovits C.H."/>
            <person name="Spencer D.F."/>
            <person name="Suzuki S."/>
            <person name="Worden A.Z."/>
            <person name="Zauner S."/>
            <person name="Barry K."/>
            <person name="Bell C."/>
            <person name="Bharti A.K."/>
            <person name="Crow J.A."/>
            <person name="Grimwood J."/>
            <person name="Kramer R."/>
            <person name="Lindquist E."/>
            <person name="Lucas S."/>
            <person name="Salamov A."/>
            <person name="McFadden G.I."/>
            <person name="Lane C.E."/>
            <person name="Keeling P.J."/>
            <person name="Gray M.W."/>
            <person name="Grigoriev I.V."/>
            <person name="Archibald J.M."/>
        </authorList>
    </citation>
    <scope>NUCLEOTIDE SEQUENCE</scope>
    <source>
        <strain evidence="3 5">CCMP2712</strain>
    </source>
</reference>
<dbReference type="GO" id="GO:0006355">
    <property type="term" value="P:regulation of DNA-templated transcription"/>
    <property type="evidence" value="ECO:0007669"/>
    <property type="project" value="InterPro"/>
</dbReference>
<name>L1JPE4_GUITC</name>
<keyword evidence="2" id="KW-0804">Transcription</keyword>
<accession>L1JPE4</accession>
<evidence type="ECO:0000256" key="2">
    <source>
        <dbReference type="ARBA" id="ARBA00023163"/>
    </source>
</evidence>
<evidence type="ECO:0000313" key="5">
    <source>
        <dbReference type="Proteomes" id="UP000011087"/>
    </source>
</evidence>
<proteinExistence type="predicted"/>
<dbReference type="GeneID" id="17306806"/>
<dbReference type="HOGENOM" id="CLU_1301749_0_0_1"/>
<dbReference type="InterPro" id="IPR006793">
    <property type="entry name" value="FaeA"/>
</dbReference>
<gene>
    <name evidence="3" type="ORF">GUITHDRAFT_161926</name>
</gene>
<evidence type="ECO:0000256" key="1">
    <source>
        <dbReference type="ARBA" id="ARBA00023015"/>
    </source>
</evidence>
<dbReference type="PaxDb" id="55529-EKX50302"/>
<dbReference type="EMBL" id="JH992979">
    <property type="protein sequence ID" value="EKX50302.1"/>
    <property type="molecule type" value="Genomic_DNA"/>
</dbReference>
<keyword evidence="1" id="KW-0805">Transcription regulation</keyword>
<protein>
    <submittedName>
        <fullName evidence="3 4">Uncharacterized protein</fullName>
    </submittedName>
</protein>
<evidence type="ECO:0000313" key="3">
    <source>
        <dbReference type="EMBL" id="EKX50302.1"/>
    </source>
</evidence>
<keyword evidence="5" id="KW-1185">Reference proteome</keyword>
<organism evidence="3">
    <name type="scientific">Guillardia theta (strain CCMP2712)</name>
    <name type="common">Cryptophyte</name>
    <dbReference type="NCBI Taxonomy" id="905079"/>
    <lineage>
        <taxon>Eukaryota</taxon>
        <taxon>Cryptophyceae</taxon>
        <taxon>Pyrenomonadales</taxon>
        <taxon>Geminigeraceae</taxon>
        <taxon>Guillardia</taxon>
    </lineage>
</organism>
<dbReference type="InterPro" id="IPR036390">
    <property type="entry name" value="WH_DNA-bd_sf"/>
</dbReference>
<dbReference type="RefSeq" id="XP_005837282.1">
    <property type="nucleotide sequence ID" value="XM_005837225.1"/>
</dbReference>
<dbReference type="SUPFAM" id="SSF46785">
    <property type="entry name" value="Winged helix' DNA-binding domain"/>
    <property type="match status" value="1"/>
</dbReference>
<dbReference type="EnsemblProtists" id="EKX50302">
    <property type="protein sequence ID" value="EKX50302"/>
    <property type="gene ID" value="GUITHDRAFT_161926"/>
</dbReference>
<reference evidence="5" key="2">
    <citation type="submission" date="2012-11" db="EMBL/GenBank/DDBJ databases">
        <authorList>
            <person name="Kuo A."/>
            <person name="Curtis B.A."/>
            <person name="Tanifuji G."/>
            <person name="Burki F."/>
            <person name="Gruber A."/>
            <person name="Irimia M."/>
            <person name="Maruyama S."/>
            <person name="Arias M.C."/>
            <person name="Ball S.G."/>
            <person name="Gile G.H."/>
            <person name="Hirakawa Y."/>
            <person name="Hopkins J.F."/>
            <person name="Rensing S.A."/>
            <person name="Schmutz J."/>
            <person name="Symeonidi A."/>
            <person name="Elias M."/>
            <person name="Eveleigh R.J."/>
            <person name="Herman E.K."/>
            <person name="Klute M.J."/>
            <person name="Nakayama T."/>
            <person name="Obornik M."/>
            <person name="Reyes-Prieto A."/>
            <person name="Armbrust E.V."/>
            <person name="Aves S.J."/>
            <person name="Beiko R.G."/>
            <person name="Coutinho P."/>
            <person name="Dacks J.B."/>
            <person name="Durnford D.G."/>
            <person name="Fast N.M."/>
            <person name="Green B.R."/>
            <person name="Grisdale C."/>
            <person name="Hempe F."/>
            <person name="Henrissat B."/>
            <person name="Hoppner M.P."/>
            <person name="Ishida K.-I."/>
            <person name="Kim E."/>
            <person name="Koreny L."/>
            <person name="Kroth P.G."/>
            <person name="Liu Y."/>
            <person name="Malik S.-B."/>
            <person name="Maier U.G."/>
            <person name="McRose D."/>
            <person name="Mock T."/>
            <person name="Neilson J.A."/>
            <person name="Onodera N.T."/>
            <person name="Poole A.M."/>
            <person name="Pritham E.J."/>
            <person name="Richards T.A."/>
            <person name="Rocap G."/>
            <person name="Roy S.W."/>
            <person name="Sarai C."/>
            <person name="Schaack S."/>
            <person name="Shirato S."/>
            <person name="Slamovits C.H."/>
            <person name="Spencer D.F."/>
            <person name="Suzuki S."/>
            <person name="Worden A.Z."/>
            <person name="Zauner S."/>
            <person name="Barry K."/>
            <person name="Bell C."/>
            <person name="Bharti A.K."/>
            <person name="Crow J.A."/>
            <person name="Grimwood J."/>
            <person name="Kramer R."/>
            <person name="Lindquist E."/>
            <person name="Lucas S."/>
            <person name="Salamov A."/>
            <person name="McFadden G.I."/>
            <person name="Lane C.E."/>
            <person name="Keeling P.J."/>
            <person name="Gray M.W."/>
            <person name="Grigoriev I.V."/>
            <person name="Archibald J.M."/>
        </authorList>
    </citation>
    <scope>NUCLEOTIDE SEQUENCE</scope>
    <source>
        <strain evidence="5">CCMP2712</strain>
    </source>
</reference>
<evidence type="ECO:0000313" key="4">
    <source>
        <dbReference type="EnsemblProtists" id="EKX50302"/>
    </source>
</evidence>